<feature type="domain" description="Rad50/SbcC-type AAA" evidence="11">
    <location>
        <begin position="6"/>
        <end position="250"/>
    </location>
</feature>
<protein>
    <recommendedName>
        <fullName evidence="11">Rad50/SbcC-type AAA domain-containing protein</fullName>
    </recommendedName>
</protein>
<proteinExistence type="inferred from homology"/>
<dbReference type="GO" id="GO:0007004">
    <property type="term" value="P:telomere maintenance via telomerase"/>
    <property type="evidence" value="ECO:0007669"/>
    <property type="project" value="TreeGrafter"/>
</dbReference>
<comment type="cofactor">
    <cofactor evidence="1">
        <name>Zn(2+)</name>
        <dbReference type="ChEBI" id="CHEBI:29105"/>
    </cofactor>
</comment>
<dbReference type="GO" id="GO:0000722">
    <property type="term" value="P:telomere maintenance via recombination"/>
    <property type="evidence" value="ECO:0007669"/>
    <property type="project" value="TreeGrafter"/>
</dbReference>
<name>A0A9W7GMX8_9STRA</name>
<keyword evidence="13" id="KW-1185">Reference proteome</keyword>
<dbReference type="EMBL" id="BRYA01000316">
    <property type="protein sequence ID" value="GMI46860.1"/>
    <property type="molecule type" value="Genomic_DNA"/>
</dbReference>
<evidence type="ECO:0000256" key="5">
    <source>
        <dbReference type="ARBA" id="ARBA00022454"/>
    </source>
</evidence>
<comment type="caution">
    <text evidence="12">The sequence shown here is derived from an EMBL/GenBank/DDBJ whole genome shotgun (WGS) entry which is preliminary data.</text>
</comment>
<dbReference type="GO" id="GO:0046872">
    <property type="term" value="F:metal ion binding"/>
    <property type="evidence" value="ECO:0007669"/>
    <property type="project" value="UniProtKB-KW"/>
</dbReference>
<dbReference type="GO" id="GO:0000794">
    <property type="term" value="C:condensed nuclear chromosome"/>
    <property type="evidence" value="ECO:0007669"/>
    <property type="project" value="TreeGrafter"/>
</dbReference>
<dbReference type="InterPro" id="IPR027417">
    <property type="entry name" value="P-loop_NTPase"/>
</dbReference>
<evidence type="ECO:0000256" key="3">
    <source>
        <dbReference type="ARBA" id="ARBA00004286"/>
    </source>
</evidence>
<dbReference type="GO" id="GO:0003691">
    <property type="term" value="F:double-stranded telomeric DNA binding"/>
    <property type="evidence" value="ECO:0007669"/>
    <property type="project" value="TreeGrafter"/>
</dbReference>
<accession>A0A9W7GMX8</accession>
<dbReference type="GO" id="GO:0006302">
    <property type="term" value="P:double-strand break repair"/>
    <property type="evidence" value="ECO:0007669"/>
    <property type="project" value="InterPro"/>
</dbReference>
<reference evidence="13" key="1">
    <citation type="journal article" date="2023" name="Commun. Biol.">
        <title>Genome analysis of Parmales, the sister group of diatoms, reveals the evolutionary specialization of diatoms from phago-mixotrophs to photoautotrophs.</title>
        <authorList>
            <person name="Ban H."/>
            <person name="Sato S."/>
            <person name="Yoshikawa S."/>
            <person name="Yamada K."/>
            <person name="Nakamura Y."/>
            <person name="Ichinomiya M."/>
            <person name="Sato N."/>
            <person name="Blanc-Mathieu R."/>
            <person name="Endo H."/>
            <person name="Kuwata A."/>
            <person name="Ogata H."/>
        </authorList>
    </citation>
    <scope>NUCLEOTIDE SEQUENCE [LARGE SCALE GENOMIC DNA]</scope>
</reference>
<dbReference type="GO" id="GO:0070192">
    <property type="term" value="P:chromosome organization involved in meiotic cell cycle"/>
    <property type="evidence" value="ECO:0007669"/>
    <property type="project" value="TreeGrafter"/>
</dbReference>
<evidence type="ECO:0000256" key="10">
    <source>
        <dbReference type="SAM" id="Coils"/>
    </source>
</evidence>
<evidence type="ECO:0000259" key="11">
    <source>
        <dbReference type="Pfam" id="PF13476"/>
    </source>
</evidence>
<sequence>MASLQKLSIRGVRSFSPEDDEQVIEFYSPLTIIVGANGCGKTTIIESLKYAVTGALPPGVRSGQSFIHDPRSINQSSVKASIKLRFTNKAGRTMVVIRSMEVTQKKTTLTFKALDGVLRSTSSTGEKVSLSHKCSELDRQIPELIGVSKPILEHVVFCHQEDSSWPLQEGAVLKKRFDEIFDSTRYAKALEAIRKSKTEYTALKNKINADLEGLKAHKHAADALLNDLDETEDKLKNLDEKKEAYNDQIESEEGKKKVFEETLQGVSDLGDQLHQRKKALEQANEIARTLQGMLEEELVDEDEDTLRQMLSEFDDKVGGMEGSFKEKLENFEKLKKTLADLQSDRIDLCSRRGTLNAAAEQNQMALVQRDSLITALAQKHEVALPSGATDASSLNPNQLKVALASLKSKETEFSARLSELKKSHQLADDDVQTRLGALLAESKHIETSLSANAAKTRELNNSLTAVATQSQSDRRISKAEVDDCVREAEQLAEERDKLSGNTRLGVIPKDIKENEKKVHAIQLTMEELEEALEQLRQCSDEENAVTILDKQVQQEVFRLSESCKDLQHRYPNFSDDLSGISATDLPTLESAALAVSDRAASIEQDLSSRRESHAAKEREVTQKATLLKHNGSKITDLSTRIADLRAAGSSHAKVIAVAKSVREEELSTIGDSVIPEDLESVDVEALLGSLQDCLKAIDIGMELFSPESVKKFIKRLKKLVKVVDDEGAVQGAKCPCCHNDFGGGSEGHKADEYHAMLENFATLGSAESPLIKVPNEADKAKKQQFEENIATITSSLGDWSELKRLEKELSDLKKVVETDKTKVGSFKTEAEALKREIETVDAKLVDVERVKVEVLKLRDTGTRIKDKQSEVEQKKSSLAAFAPSSEGKTLRQVEKEIKEGSLEKDELMRATQDLNKEMAHINRNLQVATTRASQAEKVANEKRALYAQYGENETKRVAMREELAKCNEIERELSEKEAPVRQKLQEVEAEKTRMREASGRKEEELSEEAAAYSRSLAEVHSYHAKMEQFKEGGMMKELDDLNAEIAQAEKKIAEVEDEVKMKEPEIAEERSKMGDRSRQKKILADNISFRESMAKVAVIEEEVKEIDAEIGKFEGQREAEEGYEISINRIEELNTKKHRLDGKVAALTDQAQQLKGKLNSSTYKGVEERYRQCMISFETTKIAVTDLDKYFQAVDKALLRYHSLKIGDINKIIKELWSLTYKGADITNIKIESGSDSKAKRSYNYRVVMSKGGTEMDMRGRCSAGQRVLASIVIRLALAETFCISCGVLALDEPTTNLDHENKRGLSMALAQIIANRSGQHNFQILAITHDEDFCDMLKNELASVGGNFSMPDSYFYVHREEGADAKHYSKIDKVSWDEL</sequence>
<feature type="coiled-coil region" evidence="10">
    <location>
        <begin position="1096"/>
        <end position="1157"/>
    </location>
</feature>
<dbReference type="InterPro" id="IPR038729">
    <property type="entry name" value="Rad50/SbcC_AAA"/>
</dbReference>
<comment type="similarity">
    <text evidence="4">Belongs to the SMC family. RAD50 subfamily.</text>
</comment>
<dbReference type="Pfam" id="PF13476">
    <property type="entry name" value="AAA_23"/>
    <property type="match status" value="1"/>
</dbReference>
<keyword evidence="6" id="KW-0479">Metal-binding</keyword>
<feature type="coiled-coil region" evidence="10">
    <location>
        <begin position="186"/>
        <end position="296"/>
    </location>
</feature>
<dbReference type="Proteomes" id="UP001165065">
    <property type="component" value="Unassembled WGS sequence"/>
</dbReference>
<comment type="subcellular location">
    <subcellularLocation>
        <location evidence="3">Chromosome</location>
    </subcellularLocation>
    <subcellularLocation>
        <location evidence="2">Nucleus</location>
    </subcellularLocation>
</comment>
<evidence type="ECO:0000256" key="6">
    <source>
        <dbReference type="ARBA" id="ARBA00022723"/>
    </source>
</evidence>
<keyword evidence="10" id="KW-0175">Coiled coil</keyword>
<dbReference type="OrthoDB" id="18797at2759"/>
<evidence type="ECO:0000256" key="8">
    <source>
        <dbReference type="ARBA" id="ARBA00023242"/>
    </source>
</evidence>
<feature type="coiled-coil region" evidence="10">
    <location>
        <begin position="1031"/>
        <end position="1065"/>
    </location>
</feature>
<dbReference type="GO" id="GO:0030870">
    <property type="term" value="C:Mre11 complex"/>
    <property type="evidence" value="ECO:0007669"/>
    <property type="project" value="TreeGrafter"/>
</dbReference>
<keyword evidence="5" id="KW-0158">Chromosome</keyword>
<organism evidence="12 13">
    <name type="scientific">Triparma columacea</name>
    <dbReference type="NCBI Taxonomy" id="722753"/>
    <lineage>
        <taxon>Eukaryota</taxon>
        <taxon>Sar</taxon>
        <taxon>Stramenopiles</taxon>
        <taxon>Ochrophyta</taxon>
        <taxon>Bolidophyceae</taxon>
        <taxon>Parmales</taxon>
        <taxon>Triparmaceae</taxon>
        <taxon>Triparma</taxon>
    </lineage>
</organism>
<evidence type="ECO:0000313" key="12">
    <source>
        <dbReference type="EMBL" id="GMI46860.1"/>
    </source>
</evidence>
<feature type="coiled-coil region" evidence="10">
    <location>
        <begin position="481"/>
        <end position="545"/>
    </location>
</feature>
<dbReference type="PANTHER" id="PTHR18867">
    <property type="entry name" value="RAD50"/>
    <property type="match status" value="1"/>
</dbReference>
<dbReference type="PANTHER" id="PTHR18867:SF12">
    <property type="entry name" value="DNA REPAIR PROTEIN RAD50"/>
    <property type="match status" value="1"/>
</dbReference>
<feature type="coiled-coil region" evidence="10">
    <location>
        <begin position="802"/>
        <end position="850"/>
    </location>
</feature>
<gene>
    <name evidence="12" type="ORF">TrCOL_g13208</name>
</gene>
<dbReference type="GO" id="GO:0051880">
    <property type="term" value="F:G-quadruplex DNA binding"/>
    <property type="evidence" value="ECO:0007669"/>
    <property type="project" value="TreeGrafter"/>
</dbReference>
<comment type="catalytic activity">
    <reaction evidence="9">
        <text>ATP + H2O = ADP + phosphate + H(+)</text>
        <dbReference type="Rhea" id="RHEA:13065"/>
        <dbReference type="ChEBI" id="CHEBI:15377"/>
        <dbReference type="ChEBI" id="CHEBI:15378"/>
        <dbReference type="ChEBI" id="CHEBI:30616"/>
        <dbReference type="ChEBI" id="CHEBI:43474"/>
        <dbReference type="ChEBI" id="CHEBI:456216"/>
    </reaction>
</comment>
<dbReference type="SUPFAM" id="SSF52540">
    <property type="entry name" value="P-loop containing nucleoside triphosphate hydrolases"/>
    <property type="match status" value="1"/>
</dbReference>
<evidence type="ECO:0000256" key="4">
    <source>
        <dbReference type="ARBA" id="ARBA00009439"/>
    </source>
</evidence>
<keyword evidence="8" id="KW-0539">Nucleus</keyword>
<evidence type="ECO:0000256" key="7">
    <source>
        <dbReference type="ARBA" id="ARBA00022833"/>
    </source>
</evidence>
<feature type="coiled-coil region" evidence="10">
    <location>
        <begin position="890"/>
        <end position="924"/>
    </location>
</feature>
<evidence type="ECO:0000313" key="13">
    <source>
        <dbReference type="Proteomes" id="UP001165065"/>
    </source>
</evidence>
<evidence type="ECO:0000256" key="2">
    <source>
        <dbReference type="ARBA" id="ARBA00004123"/>
    </source>
</evidence>
<dbReference type="GO" id="GO:0016887">
    <property type="term" value="F:ATP hydrolysis activity"/>
    <property type="evidence" value="ECO:0007669"/>
    <property type="project" value="InterPro"/>
</dbReference>
<evidence type="ECO:0000256" key="1">
    <source>
        <dbReference type="ARBA" id="ARBA00001947"/>
    </source>
</evidence>
<dbReference type="Gene3D" id="3.40.50.300">
    <property type="entry name" value="P-loop containing nucleotide triphosphate hydrolases"/>
    <property type="match status" value="2"/>
</dbReference>
<dbReference type="GO" id="GO:0043047">
    <property type="term" value="F:single-stranded telomeric DNA binding"/>
    <property type="evidence" value="ECO:0007669"/>
    <property type="project" value="TreeGrafter"/>
</dbReference>
<evidence type="ECO:0000256" key="9">
    <source>
        <dbReference type="ARBA" id="ARBA00049360"/>
    </source>
</evidence>
<keyword evidence="7" id="KW-0862">Zinc</keyword>